<dbReference type="PANTHER" id="PTHR32071:SF122">
    <property type="entry name" value="SIGMA FACTOR"/>
    <property type="match status" value="1"/>
</dbReference>
<evidence type="ECO:0000259" key="5">
    <source>
        <dbReference type="PROSITE" id="PS50045"/>
    </source>
</evidence>
<dbReference type="EMBL" id="JAJNDB010000001">
    <property type="protein sequence ID" value="MCD2192789.1"/>
    <property type="molecule type" value="Genomic_DNA"/>
</dbReference>
<evidence type="ECO:0000256" key="1">
    <source>
        <dbReference type="ARBA" id="ARBA00022741"/>
    </source>
</evidence>
<dbReference type="Gene3D" id="3.30.450.40">
    <property type="match status" value="1"/>
</dbReference>
<evidence type="ECO:0000256" key="4">
    <source>
        <dbReference type="ARBA" id="ARBA00023163"/>
    </source>
</evidence>
<dbReference type="Pfam" id="PF02954">
    <property type="entry name" value="HTH_8"/>
    <property type="match status" value="1"/>
</dbReference>
<accession>A0ABS8P6V9</accession>
<dbReference type="InterPro" id="IPR009057">
    <property type="entry name" value="Homeodomain-like_sf"/>
</dbReference>
<keyword evidence="2" id="KW-0067">ATP-binding</keyword>
<reference evidence="6 7" key="1">
    <citation type="submission" date="2021-11" db="EMBL/GenBank/DDBJ databases">
        <title>Draft genome sequence of Actinomycetospora sp. SF1 isolated from the rhizosphere soil.</title>
        <authorList>
            <person name="Duangmal K."/>
            <person name="Chantavorakit T."/>
        </authorList>
    </citation>
    <scope>NUCLEOTIDE SEQUENCE [LARGE SCALE GENOMIC DNA]</scope>
    <source>
        <strain evidence="6 7">TBRC 5722</strain>
    </source>
</reference>
<keyword evidence="7" id="KW-1185">Reference proteome</keyword>
<dbReference type="InterPro" id="IPR029016">
    <property type="entry name" value="GAF-like_dom_sf"/>
</dbReference>
<evidence type="ECO:0000313" key="7">
    <source>
        <dbReference type="Proteomes" id="UP001199469"/>
    </source>
</evidence>
<comment type="caution">
    <text evidence="6">The sequence shown here is derived from an EMBL/GenBank/DDBJ whole genome shotgun (WGS) entry which is preliminary data.</text>
</comment>
<dbReference type="Proteomes" id="UP001199469">
    <property type="component" value="Unassembled WGS sequence"/>
</dbReference>
<organism evidence="6 7">
    <name type="scientific">Actinomycetospora endophytica</name>
    <dbReference type="NCBI Taxonomy" id="2291215"/>
    <lineage>
        <taxon>Bacteria</taxon>
        <taxon>Bacillati</taxon>
        <taxon>Actinomycetota</taxon>
        <taxon>Actinomycetes</taxon>
        <taxon>Pseudonocardiales</taxon>
        <taxon>Pseudonocardiaceae</taxon>
        <taxon>Actinomycetospora</taxon>
    </lineage>
</organism>
<dbReference type="PANTHER" id="PTHR32071">
    <property type="entry name" value="TRANSCRIPTIONAL REGULATORY PROTEIN"/>
    <property type="match status" value="1"/>
</dbReference>
<dbReference type="InterPro" id="IPR002197">
    <property type="entry name" value="HTH_Fis"/>
</dbReference>
<dbReference type="Gene3D" id="1.10.10.60">
    <property type="entry name" value="Homeodomain-like"/>
    <property type="match status" value="1"/>
</dbReference>
<dbReference type="Pfam" id="PF25601">
    <property type="entry name" value="AAA_lid_14"/>
    <property type="match status" value="1"/>
</dbReference>
<gene>
    <name evidence="6" type="ORF">LQ327_05230</name>
</gene>
<dbReference type="RefSeq" id="WP_230730457.1">
    <property type="nucleotide sequence ID" value="NZ_JAJNDB010000001.1"/>
</dbReference>
<name>A0ABS8P6V9_9PSEU</name>
<keyword evidence="1" id="KW-0547">Nucleotide-binding</keyword>
<dbReference type="SUPFAM" id="SSF52540">
    <property type="entry name" value="P-loop containing nucleoside triphosphate hydrolases"/>
    <property type="match status" value="1"/>
</dbReference>
<sequence>MDARTDPGLDRARERFLGDGTVDERGVVRPEIVQSWERSRRAGVDADHLALPYDPDLDFEGSLVHCASPVLDDLTERLSGMAVAVVLSDAEGNVLDRRVGEGELRRRLDAISLAPGFSYAEEFAGTNGVGTALEGSAHAMVIGAEHFTDRLRAFACAGAPVYRPGGSLAGILDVTCLAAEANDLMRFLARQTAKDIEEVLRERGSAGARAVMAAFRTACVRARGPVLALAEDFVIANRSAHETLDAQDRDLVARHAADHRRGGPGEERVLLAEGPVRLLFTPSPAHRPSGVVVEVLRSTSTLRLAGGTGGAGVVPPRGPAAHPAPPARPLVGLAGTSRSWRSTSAALRAAAAGVNSTVVLGETGVGKAAAVRAAHREVRPAARLVVVDGEAPTAAEELATLPVELGTDPATVVVRRVEALDEQGAAALAQVIDTAAAEVWVAALVTGEEVGEGRRVHDVLGRFDGSLSIEPLRRRPEDVAPLVEALLARLAPGRRVRCSSEAMALLGGARWPGNVAQVEDVLRRALVARPAGDIEAGDLPAEVAVHGTRRRLTPLETAERDLIVGALIEARGNRVKAASALGMGRATLYRRLRAFGLTDVGR</sequence>
<evidence type="ECO:0000256" key="2">
    <source>
        <dbReference type="ARBA" id="ARBA00022840"/>
    </source>
</evidence>
<protein>
    <recommendedName>
        <fullName evidence="5">Sigma-54 factor interaction domain-containing protein</fullName>
    </recommendedName>
</protein>
<dbReference type="PROSITE" id="PS50045">
    <property type="entry name" value="SIGMA54_INTERACT_4"/>
    <property type="match status" value="1"/>
</dbReference>
<dbReference type="PRINTS" id="PR01590">
    <property type="entry name" value="HTHFIS"/>
</dbReference>
<keyword evidence="3" id="KW-0805">Transcription regulation</keyword>
<keyword evidence="4" id="KW-0804">Transcription</keyword>
<evidence type="ECO:0000313" key="6">
    <source>
        <dbReference type="EMBL" id="MCD2192789.1"/>
    </source>
</evidence>
<dbReference type="InterPro" id="IPR002078">
    <property type="entry name" value="Sigma_54_int"/>
</dbReference>
<dbReference type="Gene3D" id="1.10.8.60">
    <property type="match status" value="1"/>
</dbReference>
<dbReference type="SUPFAM" id="SSF46689">
    <property type="entry name" value="Homeodomain-like"/>
    <property type="match status" value="1"/>
</dbReference>
<dbReference type="Gene3D" id="3.40.50.300">
    <property type="entry name" value="P-loop containing nucleotide triphosphate hydrolases"/>
    <property type="match status" value="1"/>
</dbReference>
<proteinExistence type="predicted"/>
<dbReference type="InterPro" id="IPR058031">
    <property type="entry name" value="AAA_lid_NorR"/>
</dbReference>
<dbReference type="InterPro" id="IPR027417">
    <property type="entry name" value="P-loop_NTPase"/>
</dbReference>
<feature type="domain" description="Sigma-54 factor interaction" evidence="5">
    <location>
        <begin position="333"/>
        <end position="527"/>
    </location>
</feature>
<evidence type="ECO:0000256" key="3">
    <source>
        <dbReference type="ARBA" id="ARBA00023015"/>
    </source>
</evidence>